<reference evidence="7" key="1">
    <citation type="submission" date="2014-04" db="EMBL/GenBank/DDBJ databases">
        <title>Marinobacterium kochiensis sp. nov., isolated from sediment sample collected from Kochi backwaters in Kerala, India.</title>
        <authorList>
            <person name="Singh A."/>
            <person name="Pinnaka A.K."/>
        </authorList>
    </citation>
    <scope>NUCLEOTIDE SEQUENCE [LARGE SCALE GENOMIC DNA]</scope>
    <source>
        <strain evidence="7">AK27</strain>
    </source>
</reference>
<feature type="transmembrane region" description="Helical" evidence="4">
    <location>
        <begin position="411"/>
        <end position="431"/>
    </location>
</feature>
<dbReference type="InterPro" id="IPR017896">
    <property type="entry name" value="4Fe4S_Fe-S-bd"/>
</dbReference>
<dbReference type="AlphaFoldDB" id="A0A081FZX3"/>
<keyword evidence="5" id="KW-0732">Signal</keyword>
<evidence type="ECO:0000256" key="5">
    <source>
        <dbReference type="SAM" id="SignalP"/>
    </source>
</evidence>
<dbReference type="GO" id="GO:0005886">
    <property type="term" value="C:plasma membrane"/>
    <property type="evidence" value="ECO:0007669"/>
    <property type="project" value="UniProtKB-SubCell"/>
</dbReference>
<keyword evidence="4" id="KW-1133">Transmembrane helix</keyword>
<gene>
    <name evidence="7" type="ORF">ADIMK_1813</name>
</gene>
<dbReference type="GO" id="GO:0010181">
    <property type="term" value="F:FMN binding"/>
    <property type="evidence" value="ECO:0007669"/>
    <property type="project" value="InterPro"/>
</dbReference>
<dbReference type="SMART" id="SM00900">
    <property type="entry name" value="FMN_bind"/>
    <property type="match status" value="1"/>
</dbReference>
<dbReference type="Proteomes" id="UP000028252">
    <property type="component" value="Unassembled WGS sequence"/>
</dbReference>
<feature type="transmembrane region" description="Helical" evidence="4">
    <location>
        <begin position="582"/>
        <end position="602"/>
    </location>
</feature>
<dbReference type="STRING" id="1232683.ADIMK_1813"/>
<comment type="subcellular location">
    <subcellularLocation>
        <location evidence="1">Cell membrane</location>
    </subcellularLocation>
</comment>
<feature type="transmembrane region" description="Helical" evidence="4">
    <location>
        <begin position="481"/>
        <end position="502"/>
    </location>
</feature>
<feature type="transmembrane region" description="Helical" evidence="4">
    <location>
        <begin position="609"/>
        <end position="629"/>
    </location>
</feature>
<name>A0A081FZX3_9GAMM</name>
<dbReference type="PANTHER" id="PTHR30224:SF4">
    <property type="entry name" value="ELECTRON TRANSPORT PROTEIN YCCM-RELATED"/>
    <property type="match status" value="1"/>
</dbReference>
<dbReference type="OrthoDB" id="9806398at2"/>
<evidence type="ECO:0000256" key="1">
    <source>
        <dbReference type="ARBA" id="ARBA00004236"/>
    </source>
</evidence>
<dbReference type="eggNOG" id="COG3901">
    <property type="taxonomic scope" value="Bacteria"/>
</dbReference>
<evidence type="ECO:0000313" key="8">
    <source>
        <dbReference type="Proteomes" id="UP000028252"/>
    </source>
</evidence>
<feature type="chain" id="PRO_5001757434" evidence="5">
    <location>
        <begin position="25"/>
        <end position="699"/>
    </location>
</feature>
<evidence type="ECO:0000256" key="2">
    <source>
        <dbReference type="ARBA" id="ARBA00022475"/>
    </source>
</evidence>
<dbReference type="PATRIC" id="fig|1232683.4.peg.1787"/>
<proteinExistence type="predicted"/>
<dbReference type="InterPro" id="IPR011399">
    <property type="entry name" value="NosR"/>
</dbReference>
<dbReference type="InterPro" id="IPR052378">
    <property type="entry name" value="NosR_regulator"/>
</dbReference>
<keyword evidence="8" id="KW-1185">Reference proteome</keyword>
<dbReference type="eggNOG" id="COG0348">
    <property type="taxonomic scope" value="Bacteria"/>
</dbReference>
<keyword evidence="4" id="KW-0812">Transmembrane</keyword>
<dbReference type="GO" id="GO:0045893">
    <property type="term" value="P:positive regulation of DNA-templated transcription"/>
    <property type="evidence" value="ECO:0007669"/>
    <property type="project" value="InterPro"/>
</dbReference>
<sequence>MNALTRHLSRLLLLIPLWICTAQAQTEDYTDNLPGLIKQIFPQATEIKTRLDNPPVWPVYQVTELIGYAFLSGDYVQLPGFSGAPYQLLIGIDRDGLYRGVKVLEHHEPIFLHGLGPEPMHRFTEQYPGLDLRHPIKITSATVRNKGSGSNVYIDGITKATASAIVLNESVMLSAVQAAQKLGLIPHRTPPAQVRSDIFEPTGWQSLVDDQWAKALKLSDAEVDAAFSDTTASKPDSSDTFIDMRFAYLNVPSIGRYLLGDEHYTRLMAQKLEPGEHAIAVMNAGPYSILGDNFVRGTPPDRLALEQNGIQIELRDLDFYSSVDPQLPADLPHFDEFRLFRIKDSAGFDPASPWTLKLVVSREQGYLRPDIIRTFSSDYSLPERFFIISEPEVADTTPLWMQIWQQRATKIGVLLVGLTLLGAIIFGHRWVTANPIRFRVIRWSYLLYTLVFIGYITQGQLSITNVFTIIQVMIGSASGSILLIDPVIFILWCFVLLTLVLWGRGYFCGWLCPFGVLQEIAAEIATRLKIRQRRIPFRIHRRLWGLKYLILAGLVGVSFYSLSAAERGAEVEPFKTAITMGFVREWPFMIYAALLLIAGLFVHKFFCRYLCPLGAFFAVIGHFHLFRWLPRRSECGSPCQLCTHRCSIRAIEPSGEINYRECIQCYECEVIYRDDHQCVPLINERKGKRKPVQVIAKAS</sequence>
<comment type="caution">
    <text evidence="7">The sequence shown here is derived from an EMBL/GenBank/DDBJ whole genome shotgun (WGS) entry which is preliminary data.</text>
</comment>
<evidence type="ECO:0000256" key="3">
    <source>
        <dbReference type="ARBA" id="ARBA00023136"/>
    </source>
</evidence>
<protein>
    <submittedName>
        <fullName evidence="7">Nitrous oxide reductase maturation protein NosR</fullName>
    </submittedName>
</protein>
<feature type="signal peptide" evidence="5">
    <location>
        <begin position="1"/>
        <end position="24"/>
    </location>
</feature>
<dbReference type="GO" id="GO:0003677">
    <property type="term" value="F:DNA binding"/>
    <property type="evidence" value="ECO:0007669"/>
    <property type="project" value="InterPro"/>
</dbReference>
<keyword evidence="2" id="KW-1003">Cell membrane</keyword>
<dbReference type="Pfam" id="PF12801">
    <property type="entry name" value="Fer4_5"/>
    <property type="match status" value="2"/>
</dbReference>
<evidence type="ECO:0000313" key="7">
    <source>
        <dbReference type="EMBL" id="KEA64078.1"/>
    </source>
</evidence>
<keyword evidence="3 4" id="KW-0472">Membrane</keyword>
<accession>A0A081FZX3</accession>
<organism evidence="7 8">
    <name type="scientific">Marinobacterium lacunae</name>
    <dbReference type="NCBI Taxonomy" id="1232683"/>
    <lineage>
        <taxon>Bacteria</taxon>
        <taxon>Pseudomonadati</taxon>
        <taxon>Pseudomonadota</taxon>
        <taxon>Gammaproteobacteria</taxon>
        <taxon>Oceanospirillales</taxon>
        <taxon>Oceanospirillaceae</taxon>
        <taxon>Marinobacterium</taxon>
    </lineage>
</organism>
<dbReference type="PANTHER" id="PTHR30224">
    <property type="entry name" value="ELECTRON TRANSPORT PROTEIN"/>
    <property type="match status" value="1"/>
</dbReference>
<feature type="transmembrane region" description="Helical" evidence="4">
    <location>
        <begin position="443"/>
        <end position="461"/>
    </location>
</feature>
<dbReference type="RefSeq" id="WP_036186552.1">
    <property type="nucleotide sequence ID" value="NZ_JMQN01000021.1"/>
</dbReference>
<feature type="transmembrane region" description="Helical" evidence="4">
    <location>
        <begin position="543"/>
        <end position="562"/>
    </location>
</feature>
<feature type="domain" description="FMN-binding" evidence="6">
    <location>
        <begin position="80"/>
        <end position="178"/>
    </location>
</feature>
<dbReference type="InterPro" id="IPR007329">
    <property type="entry name" value="FMN-bd"/>
</dbReference>
<evidence type="ECO:0000256" key="4">
    <source>
        <dbReference type="SAM" id="Phobius"/>
    </source>
</evidence>
<dbReference type="SUPFAM" id="SSF54862">
    <property type="entry name" value="4Fe-4S ferredoxins"/>
    <property type="match status" value="1"/>
</dbReference>
<dbReference type="PIRSF" id="PIRSF036354">
    <property type="entry name" value="NosR"/>
    <property type="match status" value="1"/>
</dbReference>
<evidence type="ECO:0000259" key="6">
    <source>
        <dbReference type="SMART" id="SM00900"/>
    </source>
</evidence>
<dbReference type="EMBL" id="JMQN01000021">
    <property type="protein sequence ID" value="KEA64078.1"/>
    <property type="molecule type" value="Genomic_DNA"/>
</dbReference>